<dbReference type="PANTHER" id="PTHR46825">
    <property type="entry name" value="D-ALANYL-D-ALANINE-CARBOXYPEPTIDASE/ENDOPEPTIDASE AMPH"/>
    <property type="match status" value="1"/>
</dbReference>
<evidence type="ECO:0000313" key="3">
    <source>
        <dbReference type="EMBL" id="MBK6265632.1"/>
    </source>
</evidence>
<dbReference type="InterPro" id="IPR050491">
    <property type="entry name" value="AmpC-like"/>
</dbReference>
<feature type="domain" description="Beta-lactamase-related" evidence="2">
    <location>
        <begin position="34"/>
        <end position="351"/>
    </location>
</feature>
<dbReference type="Gene3D" id="3.40.710.10">
    <property type="entry name" value="DD-peptidase/beta-lactamase superfamily"/>
    <property type="match status" value="1"/>
</dbReference>
<evidence type="ECO:0000313" key="4">
    <source>
        <dbReference type="Proteomes" id="UP000611723"/>
    </source>
</evidence>
<comment type="caution">
    <text evidence="3">The sequence shown here is derived from an EMBL/GenBank/DDBJ whole genome shotgun (WGS) entry which is preliminary data.</text>
</comment>
<dbReference type="AlphaFoldDB" id="A0A935C9J5"/>
<dbReference type="Proteomes" id="UP000611723">
    <property type="component" value="Unassembled WGS sequence"/>
</dbReference>
<sequence length="612" mass="69078">MKDIGTIALLILVFFIPQGMYAQSPENTDRTAEIQQILDGHNIPGAAIAFIEKDTAVWTATFGMADVENEIPVSEDSQFGIGSISKTFLALATMHAHERGLINMKIPLAELVPEMKFTNKWEATHPLRLIHLLEHTSGFDEAHFNLFAQANATTPFSEVMNLSQSALDARWKPGSFHAYNNLGYMVAAHVLEKNIDTSFEEYVEQNILLPLQMNEASYHPTESKYPKLSQAYAGTENKLEPFPDLPQWPAGGLVTNIEGMANFVQLLLNHGNFNGRQMIDSASIKRMETAETSIRAQHQIEYEYGKGLMKRNENGHLFYGHNGSYGGFLSDFGYSRELGVGYVILLNNRDANKAIKVIKQMLLKDLTTIPAPKKAAEKLDIELIGIAGAYQPLTTNMELTDFLMRLIDLQFVVEDNASFHLQSIFGDQQRLIYVGDGKFRKSDESLASSVFVQDETGNWQWLDETAYLQIPGWWAYLQFYLAIFCLIVILLTFLVLLFVLPVRLFKRKKKRLLLQAILFLAVGSFWGMIASFALLYDPMKMYSLGAILLFIFGILFLLSSFGSLFLIIKSAYKKVVSGRWNKFYLLTGSIAACIVSSYLVYWGIIGLRLWNY</sequence>
<protein>
    <submittedName>
        <fullName evidence="3">Beta-lactamase family protein</fullName>
    </submittedName>
</protein>
<keyword evidence="1" id="KW-0472">Membrane</keyword>
<keyword evidence="4" id="KW-1185">Reference proteome</keyword>
<keyword evidence="1" id="KW-1133">Transmembrane helix</keyword>
<name>A0A935C9J5_9BACT</name>
<reference evidence="3" key="1">
    <citation type="submission" date="2021-01" db="EMBL/GenBank/DDBJ databases">
        <title>Marivirga aurantiaca sp. nov., isolated from intertidal surface sediments.</title>
        <authorList>
            <person name="Zhang M."/>
        </authorList>
    </citation>
    <scope>NUCLEOTIDE SEQUENCE</scope>
    <source>
        <strain evidence="3">S37H4</strain>
    </source>
</reference>
<dbReference type="EMBL" id="JAEQBW010000004">
    <property type="protein sequence ID" value="MBK6265632.1"/>
    <property type="molecule type" value="Genomic_DNA"/>
</dbReference>
<feature type="transmembrane region" description="Helical" evidence="1">
    <location>
        <begin position="542"/>
        <end position="571"/>
    </location>
</feature>
<dbReference type="PANTHER" id="PTHR46825:SF9">
    <property type="entry name" value="BETA-LACTAMASE-RELATED DOMAIN-CONTAINING PROTEIN"/>
    <property type="match status" value="1"/>
</dbReference>
<organism evidence="3 4">
    <name type="scientific">Marivirga aurantiaca</name>
    <dbReference type="NCBI Taxonomy" id="2802615"/>
    <lineage>
        <taxon>Bacteria</taxon>
        <taxon>Pseudomonadati</taxon>
        <taxon>Bacteroidota</taxon>
        <taxon>Cytophagia</taxon>
        <taxon>Cytophagales</taxon>
        <taxon>Marivirgaceae</taxon>
        <taxon>Marivirga</taxon>
    </lineage>
</organism>
<proteinExistence type="predicted"/>
<feature type="transmembrane region" description="Helical" evidence="1">
    <location>
        <begin position="473"/>
        <end position="500"/>
    </location>
</feature>
<dbReference type="InterPro" id="IPR001466">
    <property type="entry name" value="Beta-lactam-related"/>
</dbReference>
<gene>
    <name evidence="3" type="ORF">JKA74_11335</name>
</gene>
<feature type="transmembrane region" description="Helical" evidence="1">
    <location>
        <begin position="512"/>
        <end position="536"/>
    </location>
</feature>
<accession>A0A935C9J5</accession>
<dbReference type="InterPro" id="IPR012338">
    <property type="entry name" value="Beta-lactam/transpept-like"/>
</dbReference>
<evidence type="ECO:0000256" key="1">
    <source>
        <dbReference type="SAM" id="Phobius"/>
    </source>
</evidence>
<evidence type="ECO:0000259" key="2">
    <source>
        <dbReference type="Pfam" id="PF00144"/>
    </source>
</evidence>
<keyword evidence="1" id="KW-0812">Transmembrane</keyword>
<dbReference type="RefSeq" id="WP_201431308.1">
    <property type="nucleotide sequence ID" value="NZ_JAEQBW010000004.1"/>
</dbReference>
<feature type="transmembrane region" description="Helical" evidence="1">
    <location>
        <begin position="583"/>
        <end position="604"/>
    </location>
</feature>
<dbReference type="Pfam" id="PF00144">
    <property type="entry name" value="Beta-lactamase"/>
    <property type="match status" value="1"/>
</dbReference>
<dbReference type="SUPFAM" id="SSF56601">
    <property type="entry name" value="beta-lactamase/transpeptidase-like"/>
    <property type="match status" value="1"/>
</dbReference>